<reference evidence="2" key="2">
    <citation type="submission" date="2020-05" db="EMBL/GenBank/DDBJ databases">
        <authorList>
            <person name="Kim H.-S."/>
            <person name="Proctor R.H."/>
            <person name="Brown D.W."/>
        </authorList>
    </citation>
    <scope>NUCLEOTIDE SEQUENCE</scope>
    <source>
        <strain evidence="2">NRRL 45417</strain>
    </source>
</reference>
<accession>A0A8H4SRU7</accession>
<evidence type="ECO:0000256" key="1">
    <source>
        <dbReference type="SAM" id="MobiDB-lite"/>
    </source>
</evidence>
<reference evidence="2" key="1">
    <citation type="journal article" date="2020" name="BMC Genomics">
        <title>Correction to: Identification and distribution of gene clusters required for synthesis of sphingolipid metabolism inhibitors in diverse species of the filamentous fungus Fusarium.</title>
        <authorList>
            <person name="Kim H.S."/>
            <person name="Lohmar J.M."/>
            <person name="Busman M."/>
            <person name="Brown D.W."/>
            <person name="Naumann T.A."/>
            <person name="Divon H.H."/>
            <person name="Lysoe E."/>
            <person name="Uhlig S."/>
            <person name="Proctor R.H."/>
        </authorList>
    </citation>
    <scope>NUCLEOTIDE SEQUENCE</scope>
    <source>
        <strain evidence="2">NRRL 45417</strain>
    </source>
</reference>
<feature type="compositionally biased region" description="Polar residues" evidence="1">
    <location>
        <begin position="1"/>
        <end position="12"/>
    </location>
</feature>
<dbReference type="Proteomes" id="UP000604273">
    <property type="component" value="Unassembled WGS sequence"/>
</dbReference>
<dbReference type="EMBL" id="JABFAI010000446">
    <property type="protein sequence ID" value="KAF4944309.1"/>
    <property type="molecule type" value="Genomic_DNA"/>
</dbReference>
<dbReference type="AlphaFoldDB" id="A0A8H4SRU7"/>
<organism evidence="2 3">
    <name type="scientific">Fusarium gaditjirri</name>
    <dbReference type="NCBI Taxonomy" id="282569"/>
    <lineage>
        <taxon>Eukaryota</taxon>
        <taxon>Fungi</taxon>
        <taxon>Dikarya</taxon>
        <taxon>Ascomycota</taxon>
        <taxon>Pezizomycotina</taxon>
        <taxon>Sordariomycetes</taxon>
        <taxon>Hypocreomycetidae</taxon>
        <taxon>Hypocreales</taxon>
        <taxon>Nectriaceae</taxon>
        <taxon>Fusarium</taxon>
        <taxon>Fusarium nisikadoi species complex</taxon>
    </lineage>
</organism>
<feature type="region of interest" description="Disordered" evidence="1">
    <location>
        <begin position="1"/>
        <end position="102"/>
    </location>
</feature>
<proteinExistence type="predicted"/>
<evidence type="ECO:0000313" key="2">
    <source>
        <dbReference type="EMBL" id="KAF4944309.1"/>
    </source>
</evidence>
<keyword evidence="3" id="KW-1185">Reference proteome</keyword>
<comment type="caution">
    <text evidence="2">The sequence shown here is derived from an EMBL/GenBank/DDBJ whole genome shotgun (WGS) entry which is preliminary data.</text>
</comment>
<feature type="compositionally biased region" description="Gly residues" evidence="1">
    <location>
        <begin position="58"/>
        <end position="72"/>
    </location>
</feature>
<protein>
    <submittedName>
        <fullName evidence="2">Uncharacterized protein</fullName>
    </submittedName>
</protein>
<evidence type="ECO:0000313" key="3">
    <source>
        <dbReference type="Proteomes" id="UP000604273"/>
    </source>
</evidence>
<name>A0A8H4SRU7_9HYPO</name>
<sequence>MTSNSDNPSLRSLSPLRMAGSHDRTSRLYLQRPQQGQRHRAISVQPTGETATQDDPGQGAGSSGSDGDGPGDMSGIEMTDLAPRYDNSDDGEDWDNATDGLVGVMDQLEIDAVDQGVPDID</sequence>
<gene>
    <name evidence="2" type="ORF">FGADI_12793</name>
</gene>